<keyword evidence="2" id="KW-0999">Mitochondrion inner membrane</keyword>
<evidence type="ECO:0000313" key="8">
    <source>
        <dbReference type="EMBL" id="MPC63969.1"/>
    </source>
</evidence>
<dbReference type="EMBL" id="VSRR010021475">
    <property type="protein sequence ID" value="MPC63969.1"/>
    <property type="molecule type" value="Genomic_DNA"/>
</dbReference>
<dbReference type="InterPro" id="IPR052064">
    <property type="entry name" value="Mito_IMP1_subunit"/>
</dbReference>
<feature type="domain" description="Peptidase S26" evidence="7">
    <location>
        <begin position="43"/>
        <end position="85"/>
    </location>
</feature>
<feature type="region of interest" description="Disordered" evidence="6">
    <location>
        <begin position="90"/>
        <end position="110"/>
    </location>
</feature>
<dbReference type="InterPro" id="IPR036286">
    <property type="entry name" value="LexA/Signal_pep-like_sf"/>
</dbReference>
<evidence type="ECO:0000259" key="7">
    <source>
        <dbReference type="Pfam" id="PF10502"/>
    </source>
</evidence>
<dbReference type="OrthoDB" id="308440at2759"/>
<accession>A0A5B7H214</accession>
<proteinExistence type="predicted"/>
<dbReference type="Proteomes" id="UP000324222">
    <property type="component" value="Unassembled WGS sequence"/>
</dbReference>
<organism evidence="8 9">
    <name type="scientific">Portunus trituberculatus</name>
    <name type="common">Swimming crab</name>
    <name type="synonym">Neptunus trituberculatus</name>
    <dbReference type="NCBI Taxonomy" id="210409"/>
    <lineage>
        <taxon>Eukaryota</taxon>
        <taxon>Metazoa</taxon>
        <taxon>Ecdysozoa</taxon>
        <taxon>Arthropoda</taxon>
        <taxon>Crustacea</taxon>
        <taxon>Multicrustacea</taxon>
        <taxon>Malacostraca</taxon>
        <taxon>Eumalacostraca</taxon>
        <taxon>Eucarida</taxon>
        <taxon>Decapoda</taxon>
        <taxon>Pleocyemata</taxon>
        <taxon>Brachyura</taxon>
        <taxon>Eubrachyura</taxon>
        <taxon>Portunoidea</taxon>
        <taxon>Portunidae</taxon>
        <taxon>Portuninae</taxon>
        <taxon>Portunus</taxon>
    </lineage>
</organism>
<comment type="caution">
    <text evidence="8">The sequence shown here is derived from an EMBL/GenBank/DDBJ whole genome shotgun (WGS) entry which is preliminary data.</text>
</comment>
<protein>
    <submittedName>
        <fullName evidence="8">Mitochondrial inner membrane protease subunit 1</fullName>
    </submittedName>
</protein>
<evidence type="ECO:0000256" key="3">
    <source>
        <dbReference type="ARBA" id="ARBA00022801"/>
    </source>
</evidence>
<evidence type="ECO:0000256" key="1">
    <source>
        <dbReference type="ARBA" id="ARBA00004273"/>
    </source>
</evidence>
<evidence type="ECO:0000256" key="6">
    <source>
        <dbReference type="SAM" id="MobiDB-lite"/>
    </source>
</evidence>
<dbReference type="PANTHER" id="PTHR12383:SF16">
    <property type="entry name" value="MITOCHONDRIAL INNER MEMBRANE PROTEASE SUBUNIT 1"/>
    <property type="match status" value="1"/>
</dbReference>
<keyword evidence="9" id="KW-1185">Reference proteome</keyword>
<dbReference type="Gene3D" id="2.10.109.10">
    <property type="entry name" value="Umud Fragment, subunit A"/>
    <property type="match status" value="1"/>
</dbReference>
<reference evidence="8 9" key="1">
    <citation type="submission" date="2019-05" db="EMBL/GenBank/DDBJ databases">
        <title>Another draft genome of Portunus trituberculatus and its Hox gene families provides insights of decapod evolution.</title>
        <authorList>
            <person name="Jeong J.-H."/>
            <person name="Song I."/>
            <person name="Kim S."/>
            <person name="Choi T."/>
            <person name="Kim D."/>
            <person name="Ryu S."/>
            <person name="Kim W."/>
        </authorList>
    </citation>
    <scope>NUCLEOTIDE SEQUENCE [LARGE SCALE GENOMIC DNA]</scope>
    <source>
        <tissue evidence="8">Muscle</tissue>
    </source>
</reference>
<dbReference type="AlphaFoldDB" id="A0A5B7H214"/>
<evidence type="ECO:0000256" key="2">
    <source>
        <dbReference type="ARBA" id="ARBA00022792"/>
    </source>
</evidence>
<comment type="subcellular location">
    <subcellularLocation>
        <location evidence="1">Mitochondrion inner membrane</location>
    </subcellularLocation>
</comment>
<feature type="compositionally biased region" description="Low complexity" evidence="6">
    <location>
        <begin position="90"/>
        <end position="102"/>
    </location>
</feature>
<evidence type="ECO:0000256" key="5">
    <source>
        <dbReference type="ARBA" id="ARBA00023136"/>
    </source>
</evidence>
<dbReference type="PANTHER" id="PTHR12383">
    <property type="entry name" value="PROTEASE FAMILY S26 MITOCHONDRIAL INNER MEMBRANE PROTEASE-RELATED"/>
    <property type="match status" value="1"/>
</dbReference>
<keyword evidence="5" id="KW-0472">Membrane</keyword>
<evidence type="ECO:0000313" key="9">
    <source>
        <dbReference type="Proteomes" id="UP000324222"/>
    </source>
</evidence>
<dbReference type="SUPFAM" id="SSF51306">
    <property type="entry name" value="LexA/Signal peptidase"/>
    <property type="match status" value="1"/>
</dbReference>
<dbReference type="InterPro" id="IPR019533">
    <property type="entry name" value="Peptidase_S26"/>
</dbReference>
<keyword evidence="4" id="KW-0496">Mitochondrion</keyword>
<gene>
    <name evidence="8" type="primary">IMMP1L_1</name>
    <name evidence="8" type="ORF">E2C01_058077</name>
</gene>
<dbReference type="Pfam" id="PF10502">
    <property type="entry name" value="Peptidase_S26"/>
    <property type="match status" value="1"/>
</dbReference>
<keyword evidence="3" id="KW-0378">Hydrolase</keyword>
<name>A0A5B7H214_PORTR</name>
<dbReference type="GO" id="GO:0042720">
    <property type="term" value="C:mitochondrial inner membrane peptidase complex"/>
    <property type="evidence" value="ECO:0007669"/>
    <property type="project" value="TreeGrafter"/>
</dbReference>
<keyword evidence="8" id="KW-0645">Protease</keyword>
<dbReference type="GO" id="GO:0006627">
    <property type="term" value="P:protein processing involved in protein targeting to mitochondrion"/>
    <property type="evidence" value="ECO:0007669"/>
    <property type="project" value="TreeGrafter"/>
</dbReference>
<dbReference type="CDD" id="cd06530">
    <property type="entry name" value="S26_SPase_I"/>
    <property type="match status" value="1"/>
</dbReference>
<sequence>MTLLNRCGTAEPCVLWGPRDLHAHGFESCPQSECRLGLLSRGNGFLVPKGHVWLEGDNHSNSTDSRNFGSVPAGLIRGRAVFRIWPLSDLGSLDSSFSSSSSAQKWEVDR</sequence>
<evidence type="ECO:0000256" key="4">
    <source>
        <dbReference type="ARBA" id="ARBA00023128"/>
    </source>
</evidence>
<dbReference type="GO" id="GO:0006465">
    <property type="term" value="P:signal peptide processing"/>
    <property type="evidence" value="ECO:0007669"/>
    <property type="project" value="InterPro"/>
</dbReference>
<dbReference type="GO" id="GO:0004252">
    <property type="term" value="F:serine-type endopeptidase activity"/>
    <property type="evidence" value="ECO:0007669"/>
    <property type="project" value="InterPro"/>
</dbReference>